<dbReference type="GO" id="GO:1990837">
    <property type="term" value="F:sequence-specific double-stranded DNA binding"/>
    <property type="evidence" value="ECO:0007669"/>
    <property type="project" value="TreeGrafter"/>
</dbReference>
<feature type="compositionally biased region" description="Polar residues" evidence="3">
    <location>
        <begin position="20"/>
        <end position="41"/>
    </location>
</feature>
<keyword evidence="1 2" id="KW-0238">DNA-binding</keyword>
<feature type="domain" description="Homeobox" evidence="4">
    <location>
        <begin position="125"/>
        <end position="185"/>
    </location>
</feature>
<dbReference type="Pfam" id="PF00046">
    <property type="entry name" value="Homeodomain"/>
    <property type="match status" value="1"/>
</dbReference>
<evidence type="ECO:0000256" key="3">
    <source>
        <dbReference type="SAM" id="MobiDB-lite"/>
    </source>
</evidence>
<dbReference type="EMBL" id="KN834784">
    <property type="protein sequence ID" value="KIK58588.1"/>
    <property type="molecule type" value="Genomic_DNA"/>
</dbReference>
<dbReference type="GO" id="GO:0005634">
    <property type="term" value="C:nucleus"/>
    <property type="evidence" value="ECO:0007669"/>
    <property type="project" value="UniProtKB-SubCell"/>
</dbReference>
<keyword evidence="6" id="KW-1185">Reference proteome</keyword>
<dbReference type="SUPFAM" id="SSF46689">
    <property type="entry name" value="Homeodomain-like"/>
    <property type="match status" value="1"/>
</dbReference>
<dbReference type="SMART" id="SM00389">
    <property type="entry name" value="HOX"/>
    <property type="match status" value="1"/>
</dbReference>
<dbReference type="Proteomes" id="UP000053593">
    <property type="component" value="Unassembled WGS sequence"/>
</dbReference>
<evidence type="ECO:0000313" key="5">
    <source>
        <dbReference type="EMBL" id="KIK58588.1"/>
    </source>
</evidence>
<feature type="compositionally biased region" description="Gly residues" evidence="3">
    <location>
        <begin position="253"/>
        <end position="265"/>
    </location>
</feature>
<reference evidence="5 6" key="1">
    <citation type="submission" date="2014-04" db="EMBL/GenBank/DDBJ databases">
        <title>Evolutionary Origins and Diversification of the Mycorrhizal Mutualists.</title>
        <authorList>
            <consortium name="DOE Joint Genome Institute"/>
            <consortium name="Mycorrhizal Genomics Consortium"/>
            <person name="Kohler A."/>
            <person name="Kuo A."/>
            <person name="Nagy L.G."/>
            <person name="Floudas D."/>
            <person name="Copeland A."/>
            <person name="Barry K.W."/>
            <person name="Cichocki N."/>
            <person name="Veneault-Fourrey C."/>
            <person name="LaButti K."/>
            <person name="Lindquist E.A."/>
            <person name="Lipzen A."/>
            <person name="Lundell T."/>
            <person name="Morin E."/>
            <person name="Murat C."/>
            <person name="Riley R."/>
            <person name="Ohm R."/>
            <person name="Sun H."/>
            <person name="Tunlid A."/>
            <person name="Henrissat B."/>
            <person name="Grigoriev I.V."/>
            <person name="Hibbett D.S."/>
            <person name="Martin F."/>
        </authorList>
    </citation>
    <scope>NUCLEOTIDE SEQUENCE [LARGE SCALE GENOMIC DNA]</scope>
    <source>
        <strain evidence="5 6">FD-317 M1</strain>
    </source>
</reference>
<dbReference type="PANTHER" id="PTHR46255:SF3">
    <property type="entry name" value="HOMEOBOX DOMAIN-CONTAINING PROTEIN"/>
    <property type="match status" value="1"/>
</dbReference>
<dbReference type="AlphaFoldDB" id="A0A0D0CSF5"/>
<dbReference type="Gene3D" id="1.10.10.60">
    <property type="entry name" value="Homeodomain-like"/>
    <property type="match status" value="1"/>
</dbReference>
<evidence type="ECO:0000259" key="4">
    <source>
        <dbReference type="PROSITE" id="PS50071"/>
    </source>
</evidence>
<dbReference type="GO" id="GO:0000981">
    <property type="term" value="F:DNA-binding transcription factor activity, RNA polymerase II-specific"/>
    <property type="evidence" value="ECO:0007669"/>
    <property type="project" value="TreeGrafter"/>
</dbReference>
<dbReference type="CDD" id="cd00086">
    <property type="entry name" value="homeodomain"/>
    <property type="match status" value="1"/>
</dbReference>
<feature type="region of interest" description="Disordered" evidence="3">
    <location>
        <begin position="165"/>
        <end position="328"/>
    </location>
</feature>
<protein>
    <submittedName>
        <fullName evidence="5">Unplaced genomic scaffold GYMLUscaffold_36, whole genome shotgun sequence</fullName>
    </submittedName>
</protein>
<dbReference type="PANTHER" id="PTHR46255">
    <property type="entry name" value="SHORT STATURE HOMEOBOX"/>
    <property type="match status" value="1"/>
</dbReference>
<feature type="region of interest" description="Disordered" evidence="3">
    <location>
        <begin position="414"/>
        <end position="479"/>
    </location>
</feature>
<evidence type="ECO:0000313" key="6">
    <source>
        <dbReference type="Proteomes" id="UP000053593"/>
    </source>
</evidence>
<gene>
    <name evidence="5" type="ORF">GYMLUDRAFT_60624</name>
</gene>
<dbReference type="InterPro" id="IPR052631">
    <property type="entry name" value="Paired_homeobox_Bicoid"/>
</dbReference>
<dbReference type="PROSITE" id="PS50071">
    <property type="entry name" value="HOMEOBOX_2"/>
    <property type="match status" value="1"/>
</dbReference>
<feature type="DNA-binding region" description="Homeobox" evidence="1">
    <location>
        <begin position="127"/>
        <end position="186"/>
    </location>
</feature>
<accession>A0A0D0CSF5</accession>
<feature type="compositionally biased region" description="Low complexity" evidence="3">
    <location>
        <begin position="1"/>
        <end position="12"/>
    </location>
</feature>
<feature type="region of interest" description="Disordered" evidence="3">
    <location>
        <begin position="1"/>
        <end position="140"/>
    </location>
</feature>
<name>A0A0D0CSF5_9AGAR</name>
<dbReference type="OrthoDB" id="6159439at2759"/>
<comment type="subcellular location">
    <subcellularLocation>
        <location evidence="1 2">Nucleus</location>
    </subcellularLocation>
</comment>
<proteinExistence type="predicted"/>
<dbReference type="InterPro" id="IPR001356">
    <property type="entry name" value="HD"/>
</dbReference>
<organism evidence="5 6">
    <name type="scientific">Collybiopsis luxurians FD-317 M1</name>
    <dbReference type="NCBI Taxonomy" id="944289"/>
    <lineage>
        <taxon>Eukaryota</taxon>
        <taxon>Fungi</taxon>
        <taxon>Dikarya</taxon>
        <taxon>Basidiomycota</taxon>
        <taxon>Agaricomycotina</taxon>
        <taxon>Agaricomycetes</taxon>
        <taxon>Agaricomycetidae</taxon>
        <taxon>Agaricales</taxon>
        <taxon>Marasmiineae</taxon>
        <taxon>Omphalotaceae</taxon>
        <taxon>Collybiopsis</taxon>
        <taxon>Collybiopsis luxurians</taxon>
    </lineage>
</organism>
<sequence length="479" mass="51670">MPNSPSPRSTNNSPPPSGDPHNTSPLRPSTHEATTSAVEHNSPSTSTFVPPSTPEPIAGPSRIRPRETSNPSNQPMAKRLRAEPAGSRQSDRSSPSSDSQGGMADTEDTEQRHGSERSPPPSDPPKKKRTRTLTTPHQSAVLHALLAKSRFPTTAMREEVGRAIGLSARKVQNQRQKARRPRTTNEMPMTRPPQYGPFPSGGDTDILNLYPRSQPGGAFAPEFYDPRAHPSQSPTYPHPATFATSSNLPSGLLGPGVPGVPGLGGSMRPQESQSPTSPTTDIVTGPHLTTREFLRRSLSPPRRFEHEQLRPASPRTSSSNIPYRDASRTLPPLVFPQQSHEGIATLPTVRSAPANVPPPSPFQRTRSPPFAFTALPVPPEPVGTVPSGLPPPFTLEPQPQWNDPIFTSVPLTGSSTWSVHSSERGGSLSPTTSRGARGLSGQDHLTREGRYDPVRSMFVPYRSPNSPPPPSRPGDHENE</sequence>
<dbReference type="HOGENOM" id="CLU_033345_0_0_1"/>
<evidence type="ECO:0000256" key="1">
    <source>
        <dbReference type="PROSITE-ProRule" id="PRU00108"/>
    </source>
</evidence>
<feature type="compositionally biased region" description="Polar residues" evidence="3">
    <location>
        <begin position="269"/>
        <end position="282"/>
    </location>
</feature>
<dbReference type="InterPro" id="IPR009057">
    <property type="entry name" value="Homeodomain-like_sf"/>
</dbReference>
<keyword evidence="1 2" id="KW-0539">Nucleus</keyword>
<keyword evidence="1 2" id="KW-0371">Homeobox</keyword>
<evidence type="ECO:0000256" key="2">
    <source>
        <dbReference type="RuleBase" id="RU000682"/>
    </source>
</evidence>
<feature type="compositionally biased region" description="Basic and acidic residues" evidence="3">
    <location>
        <begin position="444"/>
        <end position="453"/>
    </location>
</feature>